<keyword evidence="3" id="KW-1185">Reference proteome</keyword>
<gene>
    <name evidence="2" type="ORF">QVD17_03725</name>
</gene>
<dbReference type="Proteomes" id="UP001229421">
    <property type="component" value="Unassembled WGS sequence"/>
</dbReference>
<organism evidence="2 3">
    <name type="scientific">Tagetes erecta</name>
    <name type="common">African marigold</name>
    <dbReference type="NCBI Taxonomy" id="13708"/>
    <lineage>
        <taxon>Eukaryota</taxon>
        <taxon>Viridiplantae</taxon>
        <taxon>Streptophyta</taxon>
        <taxon>Embryophyta</taxon>
        <taxon>Tracheophyta</taxon>
        <taxon>Spermatophyta</taxon>
        <taxon>Magnoliopsida</taxon>
        <taxon>eudicotyledons</taxon>
        <taxon>Gunneridae</taxon>
        <taxon>Pentapetalae</taxon>
        <taxon>asterids</taxon>
        <taxon>campanulids</taxon>
        <taxon>Asterales</taxon>
        <taxon>Asteraceae</taxon>
        <taxon>Asteroideae</taxon>
        <taxon>Heliantheae alliance</taxon>
        <taxon>Tageteae</taxon>
        <taxon>Tagetes</taxon>
    </lineage>
</organism>
<evidence type="ECO:0000313" key="2">
    <source>
        <dbReference type="EMBL" id="KAK1437925.1"/>
    </source>
</evidence>
<protein>
    <submittedName>
        <fullName evidence="2">Uncharacterized protein</fullName>
    </submittedName>
</protein>
<dbReference type="EMBL" id="JAUHHV010000001">
    <property type="protein sequence ID" value="KAK1437925.1"/>
    <property type="molecule type" value="Genomic_DNA"/>
</dbReference>
<proteinExistence type="predicted"/>
<evidence type="ECO:0000313" key="3">
    <source>
        <dbReference type="Proteomes" id="UP001229421"/>
    </source>
</evidence>
<reference evidence="2" key="1">
    <citation type="journal article" date="2023" name="bioRxiv">
        <title>Improved chromosome-level genome assembly for marigold (Tagetes erecta).</title>
        <authorList>
            <person name="Jiang F."/>
            <person name="Yuan L."/>
            <person name="Wang S."/>
            <person name="Wang H."/>
            <person name="Xu D."/>
            <person name="Wang A."/>
            <person name="Fan W."/>
        </authorList>
    </citation>
    <scope>NUCLEOTIDE SEQUENCE</scope>
    <source>
        <strain evidence="2">WSJ</strain>
        <tissue evidence="2">Leaf</tissue>
    </source>
</reference>
<feature type="region of interest" description="Disordered" evidence="1">
    <location>
        <begin position="18"/>
        <end position="68"/>
    </location>
</feature>
<comment type="caution">
    <text evidence="2">The sequence shown here is derived from an EMBL/GenBank/DDBJ whole genome shotgun (WGS) entry which is preliminary data.</text>
</comment>
<accession>A0AAD8P3M4</accession>
<name>A0AAD8P3M4_TARER</name>
<feature type="compositionally biased region" description="Basic and acidic residues" evidence="1">
    <location>
        <begin position="43"/>
        <end position="68"/>
    </location>
</feature>
<dbReference type="AlphaFoldDB" id="A0AAD8P3M4"/>
<sequence>MKAKFFMCIRPLVIETDDEHYKKPPPAAGSPYTTVSGKSSGRRNRDLLHRKRVAPEKCSPENPLQKDKQKALKITTPVTEPCISKSFSDEETVCVKKKLSMVSNNEVNDGVKSNSGGYVMNDGSDVGLSENMVVGSPEKGLAEEGSPEEYRKRVIMAGLLERKNHYR</sequence>
<evidence type="ECO:0000256" key="1">
    <source>
        <dbReference type="SAM" id="MobiDB-lite"/>
    </source>
</evidence>